<name>A0A7L7LDC0_9BACT</name>
<gene>
    <name evidence="2" type="ORF">HUW48_23300</name>
</gene>
<organism evidence="2 3">
    <name type="scientific">Adhaeribacter radiodurans</name>
    <dbReference type="NCBI Taxonomy" id="2745197"/>
    <lineage>
        <taxon>Bacteria</taxon>
        <taxon>Pseudomonadati</taxon>
        <taxon>Bacteroidota</taxon>
        <taxon>Cytophagia</taxon>
        <taxon>Cytophagales</taxon>
        <taxon>Hymenobacteraceae</taxon>
        <taxon>Adhaeribacter</taxon>
    </lineage>
</organism>
<dbReference type="NCBIfam" id="TIGR04183">
    <property type="entry name" value="Por_Secre_tail"/>
    <property type="match status" value="1"/>
</dbReference>
<keyword evidence="3" id="KW-1185">Reference proteome</keyword>
<feature type="domain" description="Secretion system C-terminal sorting" evidence="1">
    <location>
        <begin position="404"/>
        <end position="469"/>
    </location>
</feature>
<dbReference type="KEGG" id="add:HUW48_23300"/>
<sequence length="477" mass="52742">MAATFRFLSGCLLLFFLVVLPAKATHLLGGQLTYQADTTAGANPLRYFFKLVTFTDRNSQANEPAATLYLGDGIKITSARTSKIAISNSCGSIYQNLYFFEYTFSGPGTFTAVYYSPSRTNNIVNLTNSDQQALTIKAQFSIDPFDVTNHSQLFIMGMIPCAVQNQTFRHSLATFDLDGDSLVYELITPLSGALNDNGIGLIQNVKGYTLPPQVSINAKTGEFIWDKPEQLGRYSFAVRVNEYRNKLLVGTIMRDFIINVTPAPDNFTHSFSIENRSELSITDENQIFLTAGQPIKIKVKYKTTGQAKNLYAYSELFFDSASIPMDTIATEDGILAEITLNPEESWGRSQPYILVLRGISEVNGILIQQDFTLTLVATPPLVSGGLGEGPGISDPGTGELFTAYPNPARDFVWVKNKLEVPRVQYRLYNALQQVILQTKLNAGNTRIKLPPVTTGIYFYRILADNGKVLQSGKLLIE</sequence>
<reference evidence="2 3" key="1">
    <citation type="submission" date="2020-08" db="EMBL/GenBank/DDBJ databases">
        <title>Adhaeribacter dokdonensis sp. nov., isolated from the rhizosphere of Elymus tsukushiensis, a plant native to the Dokdo Islands, Republic of Korea.</title>
        <authorList>
            <person name="Ghim S.Y."/>
        </authorList>
    </citation>
    <scope>NUCLEOTIDE SEQUENCE [LARGE SCALE GENOMIC DNA]</scope>
    <source>
        <strain evidence="2 3">KUDC8001</strain>
    </source>
</reference>
<dbReference type="Pfam" id="PF18962">
    <property type="entry name" value="Por_Secre_tail"/>
    <property type="match status" value="1"/>
</dbReference>
<dbReference type="EMBL" id="CP055153">
    <property type="protein sequence ID" value="QMU30773.1"/>
    <property type="molecule type" value="Genomic_DNA"/>
</dbReference>
<evidence type="ECO:0000313" key="3">
    <source>
        <dbReference type="Proteomes" id="UP000514509"/>
    </source>
</evidence>
<proteinExistence type="predicted"/>
<dbReference type="InterPro" id="IPR026444">
    <property type="entry name" value="Secre_tail"/>
</dbReference>
<evidence type="ECO:0000259" key="1">
    <source>
        <dbReference type="Pfam" id="PF18962"/>
    </source>
</evidence>
<dbReference type="AlphaFoldDB" id="A0A7L7LDC0"/>
<dbReference type="RefSeq" id="WP_182413215.1">
    <property type="nucleotide sequence ID" value="NZ_CP055153.1"/>
</dbReference>
<accession>A0A7L7LDC0</accession>
<dbReference type="Proteomes" id="UP000514509">
    <property type="component" value="Chromosome"/>
</dbReference>
<protein>
    <submittedName>
        <fullName evidence="2">T9SS type A sorting domain-containing protein</fullName>
    </submittedName>
</protein>
<evidence type="ECO:0000313" key="2">
    <source>
        <dbReference type="EMBL" id="QMU30773.1"/>
    </source>
</evidence>